<evidence type="ECO:0000256" key="8">
    <source>
        <dbReference type="ARBA" id="ARBA00023136"/>
    </source>
</evidence>
<reference evidence="13" key="2">
    <citation type="submission" date="2020-11" db="EMBL/GenBank/DDBJ databases">
        <authorList>
            <consortium name="DOE Joint Genome Institute"/>
            <person name="Kuo A."/>
            <person name="Miyauchi S."/>
            <person name="Kiss E."/>
            <person name="Drula E."/>
            <person name="Kohler A."/>
            <person name="Sanchez-Garcia M."/>
            <person name="Andreopoulos B."/>
            <person name="Barry K.W."/>
            <person name="Bonito G."/>
            <person name="Buee M."/>
            <person name="Carver A."/>
            <person name="Chen C."/>
            <person name="Cichocki N."/>
            <person name="Clum A."/>
            <person name="Culley D."/>
            <person name="Crous P.W."/>
            <person name="Fauchery L."/>
            <person name="Girlanda M."/>
            <person name="Hayes R."/>
            <person name="Keri Z."/>
            <person name="Labutti K."/>
            <person name="Lipzen A."/>
            <person name="Lombard V."/>
            <person name="Magnuson J."/>
            <person name="Maillard F."/>
            <person name="Morin E."/>
            <person name="Murat C."/>
            <person name="Nolan M."/>
            <person name="Ohm R."/>
            <person name="Pangilinan J."/>
            <person name="Pereira M."/>
            <person name="Perotto S."/>
            <person name="Peter M."/>
            <person name="Riley R."/>
            <person name="Sitrit Y."/>
            <person name="Stielow B."/>
            <person name="Szollosi G."/>
            <person name="Zifcakova L."/>
            <person name="Stursova M."/>
            <person name="Spatafora J.W."/>
            <person name="Tedersoo L."/>
            <person name="Vaario L.-M."/>
            <person name="Yamada A."/>
            <person name="Yan M."/>
            <person name="Wang P."/>
            <person name="Xu J."/>
            <person name="Bruns T."/>
            <person name="Baldrian P."/>
            <person name="Vilgalys R."/>
            <person name="Henrissat B."/>
            <person name="Grigoriev I.V."/>
            <person name="Hibbett D."/>
            <person name="Nagy L.G."/>
            <person name="Martin F.M."/>
        </authorList>
    </citation>
    <scope>NUCLEOTIDE SEQUENCE</scope>
    <source>
        <strain evidence="13">UH-Tt-Lm1</strain>
    </source>
</reference>
<name>A0A9P6HDG3_9AGAM</name>
<evidence type="ECO:0000256" key="3">
    <source>
        <dbReference type="ARBA" id="ARBA00022660"/>
    </source>
</evidence>
<dbReference type="InterPro" id="IPR011765">
    <property type="entry name" value="Pept_M16_N"/>
</dbReference>
<keyword evidence="8" id="KW-0472">Membrane</keyword>
<keyword evidence="5" id="KW-0809">Transit peptide</keyword>
<evidence type="ECO:0000256" key="10">
    <source>
        <dbReference type="ARBA" id="ARBA00040751"/>
    </source>
</evidence>
<keyword evidence="2" id="KW-0813">Transport</keyword>
<sequence>MLRASTTTVRNSTRLARSFATVVDSASGVKVAAIDNGQPTSAVTFLVKAGSRFENKPGVAHALKNFAFKSTNTRSALGTVRESELYGGVLTSSLSREHLALTAEFLRGDEEYFVDVLASFITGARLPRHELNELVLPLVEADSVAASNDPTTKALEAAHTIAFRHGLGASLFATQHPSFTIDDIKTFATSAFSSGNIAVLGTGIDQAKLSKLVEKFLGKIPSSSSAATPSTKYYGGETRVESTNPLQTVFIGFGTTGAPSNDLAALASHVAPEPHVKWSKGISPISEATPSGTTVQTVYLPYSDATLFGVLIQGENAADTKTAAQAVVKVLKSQVSETDAKKAVAKAKFRAASEADSRDGVVSLLGNKVFAGADASIETTLSSFDAVTPSSISSAASKLLKTKPTYVVVGDITALPYADEVGL</sequence>
<dbReference type="Proteomes" id="UP000736335">
    <property type="component" value="Unassembled WGS sequence"/>
</dbReference>
<protein>
    <recommendedName>
        <fullName evidence="10">Cytochrome b-c1 complex subunit 2, mitochondrial</fullName>
    </recommendedName>
</protein>
<evidence type="ECO:0000259" key="11">
    <source>
        <dbReference type="Pfam" id="PF00675"/>
    </source>
</evidence>
<gene>
    <name evidence="13" type="ORF">BJ322DRAFT_857657</name>
</gene>
<evidence type="ECO:0000256" key="2">
    <source>
        <dbReference type="ARBA" id="ARBA00022448"/>
    </source>
</evidence>
<evidence type="ECO:0000256" key="7">
    <source>
        <dbReference type="ARBA" id="ARBA00023128"/>
    </source>
</evidence>
<organism evidence="13 14">
    <name type="scientific">Thelephora terrestris</name>
    <dbReference type="NCBI Taxonomy" id="56493"/>
    <lineage>
        <taxon>Eukaryota</taxon>
        <taxon>Fungi</taxon>
        <taxon>Dikarya</taxon>
        <taxon>Basidiomycota</taxon>
        <taxon>Agaricomycotina</taxon>
        <taxon>Agaricomycetes</taxon>
        <taxon>Thelephorales</taxon>
        <taxon>Thelephoraceae</taxon>
        <taxon>Thelephora</taxon>
    </lineage>
</organism>
<dbReference type="AlphaFoldDB" id="A0A9P6HDG3"/>
<dbReference type="GO" id="GO:0046872">
    <property type="term" value="F:metal ion binding"/>
    <property type="evidence" value="ECO:0007669"/>
    <property type="project" value="InterPro"/>
</dbReference>
<evidence type="ECO:0000256" key="4">
    <source>
        <dbReference type="ARBA" id="ARBA00022792"/>
    </source>
</evidence>
<dbReference type="GO" id="GO:0005743">
    <property type="term" value="C:mitochondrial inner membrane"/>
    <property type="evidence" value="ECO:0007669"/>
    <property type="project" value="UniProtKB-SubCell"/>
</dbReference>
<evidence type="ECO:0000256" key="5">
    <source>
        <dbReference type="ARBA" id="ARBA00022946"/>
    </source>
</evidence>
<dbReference type="SUPFAM" id="SSF63411">
    <property type="entry name" value="LuxS/MPP-like metallohydrolase"/>
    <property type="match status" value="2"/>
</dbReference>
<dbReference type="InterPro" id="IPR011249">
    <property type="entry name" value="Metalloenz_LuxS/M16"/>
</dbReference>
<dbReference type="EMBL" id="WIUZ02000008">
    <property type="protein sequence ID" value="KAF9784649.1"/>
    <property type="molecule type" value="Genomic_DNA"/>
</dbReference>
<accession>A0A9P6HDG3</accession>
<keyword evidence="14" id="KW-1185">Reference proteome</keyword>
<keyword evidence="3" id="KW-0679">Respiratory chain</keyword>
<keyword evidence="7" id="KW-0496">Mitochondrion</keyword>
<dbReference type="OrthoDB" id="6369905at2759"/>
<dbReference type="FunFam" id="3.30.830.10:FF:000021">
    <property type="entry name" value="Cytochrome b-c1 complex subunit 2"/>
    <property type="match status" value="1"/>
</dbReference>
<dbReference type="Gene3D" id="3.30.830.10">
    <property type="entry name" value="Metalloenzyme, LuxS/M16 peptidase-like"/>
    <property type="match status" value="2"/>
</dbReference>
<comment type="similarity">
    <text evidence="9">Belongs to the peptidase M16 family. UQCRC2/QCR2 subfamily.</text>
</comment>
<dbReference type="PANTHER" id="PTHR11851">
    <property type="entry name" value="METALLOPROTEASE"/>
    <property type="match status" value="1"/>
</dbReference>
<evidence type="ECO:0000256" key="1">
    <source>
        <dbReference type="ARBA" id="ARBA00004443"/>
    </source>
</evidence>
<evidence type="ECO:0000313" key="14">
    <source>
        <dbReference type="Proteomes" id="UP000736335"/>
    </source>
</evidence>
<dbReference type="InterPro" id="IPR007863">
    <property type="entry name" value="Peptidase_M16_C"/>
</dbReference>
<dbReference type="InterPro" id="IPR050361">
    <property type="entry name" value="MPP/UQCRC_Complex"/>
</dbReference>
<feature type="domain" description="Peptidase M16 C-terminal" evidence="12">
    <location>
        <begin position="178"/>
        <end position="344"/>
    </location>
</feature>
<dbReference type="Pfam" id="PF00675">
    <property type="entry name" value="Peptidase_M16"/>
    <property type="match status" value="1"/>
</dbReference>
<keyword evidence="4" id="KW-0999">Mitochondrion inner membrane</keyword>
<proteinExistence type="inferred from homology"/>
<comment type="subcellular location">
    <subcellularLocation>
        <location evidence="1">Mitochondrion inner membrane</location>
        <topology evidence="1">Peripheral membrane protein</topology>
        <orientation evidence="1">Matrix side</orientation>
    </subcellularLocation>
</comment>
<evidence type="ECO:0000256" key="6">
    <source>
        <dbReference type="ARBA" id="ARBA00022982"/>
    </source>
</evidence>
<comment type="caution">
    <text evidence="13">The sequence shown here is derived from an EMBL/GenBank/DDBJ whole genome shotgun (WGS) entry which is preliminary data.</text>
</comment>
<evidence type="ECO:0000259" key="12">
    <source>
        <dbReference type="Pfam" id="PF05193"/>
    </source>
</evidence>
<keyword evidence="6" id="KW-0249">Electron transport</keyword>
<dbReference type="PANTHER" id="PTHR11851:SF209">
    <property type="entry name" value="CYTOCHROME B-C1 COMPLEX SUBUNIT 2, MITOCHONDRIAL"/>
    <property type="match status" value="1"/>
</dbReference>
<evidence type="ECO:0000256" key="9">
    <source>
        <dbReference type="ARBA" id="ARBA00038146"/>
    </source>
</evidence>
<feature type="domain" description="Peptidase M16 N-terminal" evidence="11">
    <location>
        <begin position="31"/>
        <end position="174"/>
    </location>
</feature>
<evidence type="ECO:0000313" key="13">
    <source>
        <dbReference type="EMBL" id="KAF9784649.1"/>
    </source>
</evidence>
<reference evidence="13" key="1">
    <citation type="journal article" date="2020" name="Nat. Commun.">
        <title>Large-scale genome sequencing of mycorrhizal fungi provides insights into the early evolution of symbiotic traits.</title>
        <authorList>
            <person name="Miyauchi S."/>
            <person name="Kiss E."/>
            <person name="Kuo A."/>
            <person name="Drula E."/>
            <person name="Kohler A."/>
            <person name="Sanchez-Garcia M."/>
            <person name="Morin E."/>
            <person name="Andreopoulos B."/>
            <person name="Barry K.W."/>
            <person name="Bonito G."/>
            <person name="Buee M."/>
            <person name="Carver A."/>
            <person name="Chen C."/>
            <person name="Cichocki N."/>
            <person name="Clum A."/>
            <person name="Culley D."/>
            <person name="Crous P.W."/>
            <person name="Fauchery L."/>
            <person name="Girlanda M."/>
            <person name="Hayes R.D."/>
            <person name="Keri Z."/>
            <person name="LaButti K."/>
            <person name="Lipzen A."/>
            <person name="Lombard V."/>
            <person name="Magnuson J."/>
            <person name="Maillard F."/>
            <person name="Murat C."/>
            <person name="Nolan M."/>
            <person name="Ohm R.A."/>
            <person name="Pangilinan J."/>
            <person name="Pereira M.F."/>
            <person name="Perotto S."/>
            <person name="Peter M."/>
            <person name="Pfister S."/>
            <person name="Riley R."/>
            <person name="Sitrit Y."/>
            <person name="Stielow J.B."/>
            <person name="Szollosi G."/>
            <person name="Zifcakova L."/>
            <person name="Stursova M."/>
            <person name="Spatafora J.W."/>
            <person name="Tedersoo L."/>
            <person name="Vaario L.M."/>
            <person name="Yamada A."/>
            <person name="Yan M."/>
            <person name="Wang P."/>
            <person name="Xu J."/>
            <person name="Bruns T."/>
            <person name="Baldrian P."/>
            <person name="Vilgalys R."/>
            <person name="Dunand C."/>
            <person name="Henrissat B."/>
            <person name="Grigoriev I.V."/>
            <person name="Hibbett D."/>
            <person name="Nagy L.G."/>
            <person name="Martin F.M."/>
        </authorList>
    </citation>
    <scope>NUCLEOTIDE SEQUENCE</scope>
    <source>
        <strain evidence="13">UH-Tt-Lm1</strain>
    </source>
</reference>
<dbReference type="Pfam" id="PF05193">
    <property type="entry name" value="Peptidase_M16_C"/>
    <property type="match status" value="1"/>
</dbReference>